<protein>
    <recommendedName>
        <fullName evidence="3">SMI1/KNR4 family protein</fullName>
    </recommendedName>
</protein>
<evidence type="ECO:0000313" key="1">
    <source>
        <dbReference type="EMBL" id="EHQ04967.1"/>
    </source>
</evidence>
<proteinExistence type="predicted"/>
<evidence type="ECO:0008006" key="3">
    <source>
        <dbReference type="Google" id="ProtNLM"/>
    </source>
</evidence>
<dbReference type="Proteomes" id="UP000005737">
    <property type="component" value="Unassembled WGS sequence"/>
</dbReference>
<dbReference type="EMBL" id="JH597773">
    <property type="protein sequence ID" value="EHQ04967.1"/>
    <property type="molecule type" value="Genomic_DNA"/>
</dbReference>
<reference evidence="1 2" key="1">
    <citation type="submission" date="2011-10" db="EMBL/GenBank/DDBJ databases">
        <title>The Improved High-Quality Draft genome of Leptonema illini DSM 21528.</title>
        <authorList>
            <consortium name="US DOE Joint Genome Institute (JGI-PGF)"/>
            <person name="Lucas S."/>
            <person name="Copeland A."/>
            <person name="Lapidus A."/>
            <person name="Glavina del Rio T."/>
            <person name="Dalin E."/>
            <person name="Tice H."/>
            <person name="Bruce D."/>
            <person name="Goodwin L."/>
            <person name="Pitluck S."/>
            <person name="Peters L."/>
            <person name="Mikhailova N."/>
            <person name="Held B."/>
            <person name="Kyrpides N."/>
            <person name="Mavromatis K."/>
            <person name="Ivanova N."/>
            <person name="Markowitz V."/>
            <person name="Cheng J.-F."/>
            <person name="Hugenholtz P."/>
            <person name="Woyke T."/>
            <person name="Wu D."/>
            <person name="Gronow S."/>
            <person name="Wellnitz S."/>
            <person name="Brambilla E.-M."/>
            <person name="Klenk H.-P."/>
            <person name="Eisen J.A."/>
        </authorList>
    </citation>
    <scope>NUCLEOTIDE SEQUENCE [LARGE SCALE GENOMIC DNA]</scope>
    <source>
        <strain evidence="1 2">DSM 21528</strain>
    </source>
</reference>
<dbReference type="STRING" id="183.GCA_002009735_00583"/>
<evidence type="ECO:0000313" key="2">
    <source>
        <dbReference type="Proteomes" id="UP000005737"/>
    </source>
</evidence>
<dbReference type="HOGENOM" id="CLU_1625046_0_0_12"/>
<accession>H2CJ50</accession>
<organism evidence="1 2">
    <name type="scientific">Leptonema illini DSM 21528</name>
    <dbReference type="NCBI Taxonomy" id="929563"/>
    <lineage>
        <taxon>Bacteria</taxon>
        <taxon>Pseudomonadati</taxon>
        <taxon>Spirochaetota</taxon>
        <taxon>Spirochaetia</taxon>
        <taxon>Leptospirales</taxon>
        <taxon>Leptospiraceae</taxon>
        <taxon>Leptonema</taxon>
    </lineage>
</organism>
<dbReference type="AlphaFoldDB" id="H2CJ50"/>
<gene>
    <name evidence="1" type="ORF">Lepil_0260</name>
</gene>
<name>H2CJ50_9LEPT</name>
<keyword evidence="2" id="KW-1185">Reference proteome</keyword>
<sequence length="163" mass="18791">MINMNTAELVKIFRTAYDTALPKPLHDFIADEQFKGMDGKYITIEGKKYRLRFLSDMLDRMGGLVDQAIRVAISDSTGGEPIGFFEAIAGDDDYFHEIAVVPRHSENRLDKNDPLPVYLISFRGYPVEFDEDEDEDLEEEEDTFEFHIRKISASFEQFLKLVP</sequence>